<protein>
    <submittedName>
        <fullName evidence="8">Acyl-CoA/acyl-ACP dehydrogenase</fullName>
    </submittedName>
</protein>
<evidence type="ECO:0000256" key="1">
    <source>
        <dbReference type="ARBA" id="ARBA00001974"/>
    </source>
</evidence>
<name>A0ABY5W9G4_9ACTN</name>
<dbReference type="Pfam" id="PF02771">
    <property type="entry name" value="Acyl-CoA_dh_N"/>
    <property type="match status" value="1"/>
</dbReference>
<keyword evidence="5" id="KW-0560">Oxidoreductase</keyword>
<accession>A0ABY5W9G4</accession>
<reference evidence="8" key="2">
    <citation type="submission" date="2022-09" db="EMBL/GenBank/DDBJ databases">
        <title>Biosynthetic gene clusters of Dactylosporangioum fulvum.</title>
        <authorList>
            <person name="Caradec T."/>
        </authorList>
    </citation>
    <scope>NUCLEOTIDE SEQUENCE</scope>
    <source>
        <strain evidence="8">NRRL B-16292</strain>
    </source>
</reference>
<comment type="similarity">
    <text evidence="2">Belongs to the acyl-CoA dehydrogenase family.</text>
</comment>
<dbReference type="InterPro" id="IPR036250">
    <property type="entry name" value="AcylCo_DH-like_C"/>
</dbReference>
<dbReference type="RefSeq" id="WP_259863419.1">
    <property type="nucleotide sequence ID" value="NZ_BAAAST010000006.1"/>
</dbReference>
<organism evidence="8 9">
    <name type="scientific">Dactylosporangium fulvum</name>
    <dbReference type="NCBI Taxonomy" id="53359"/>
    <lineage>
        <taxon>Bacteria</taxon>
        <taxon>Bacillati</taxon>
        <taxon>Actinomycetota</taxon>
        <taxon>Actinomycetes</taxon>
        <taxon>Micromonosporales</taxon>
        <taxon>Micromonosporaceae</taxon>
        <taxon>Dactylosporangium</taxon>
    </lineage>
</organism>
<dbReference type="PANTHER" id="PTHR43884">
    <property type="entry name" value="ACYL-COA DEHYDROGENASE"/>
    <property type="match status" value="1"/>
</dbReference>
<dbReference type="SUPFAM" id="SSF47203">
    <property type="entry name" value="Acyl-CoA dehydrogenase C-terminal domain-like"/>
    <property type="match status" value="1"/>
</dbReference>
<evidence type="ECO:0000259" key="7">
    <source>
        <dbReference type="Pfam" id="PF02771"/>
    </source>
</evidence>
<evidence type="ECO:0000259" key="6">
    <source>
        <dbReference type="Pfam" id="PF00441"/>
    </source>
</evidence>
<evidence type="ECO:0000313" key="9">
    <source>
        <dbReference type="Proteomes" id="UP001059617"/>
    </source>
</evidence>
<dbReference type="InterPro" id="IPR009100">
    <property type="entry name" value="AcylCoA_DH/oxidase_NM_dom_sf"/>
</dbReference>
<dbReference type="InterPro" id="IPR046373">
    <property type="entry name" value="Acyl-CoA_Oxase/DH_mid-dom_sf"/>
</dbReference>
<dbReference type="InterPro" id="IPR013786">
    <property type="entry name" value="AcylCoA_DH/ox_N"/>
</dbReference>
<dbReference type="InterPro" id="IPR037069">
    <property type="entry name" value="AcylCoA_DH/ox_N_sf"/>
</dbReference>
<dbReference type="Gene3D" id="1.20.140.10">
    <property type="entry name" value="Butyryl-CoA Dehydrogenase, subunit A, domain 3"/>
    <property type="match status" value="1"/>
</dbReference>
<gene>
    <name evidence="8" type="ORF">Dfulv_14220</name>
</gene>
<keyword evidence="4" id="KW-0274">FAD</keyword>
<comment type="cofactor">
    <cofactor evidence="1">
        <name>FAD</name>
        <dbReference type="ChEBI" id="CHEBI:57692"/>
    </cofactor>
</comment>
<keyword evidence="9" id="KW-1185">Reference proteome</keyword>
<keyword evidence="3" id="KW-0285">Flavoprotein</keyword>
<dbReference type="Gene3D" id="2.40.110.10">
    <property type="entry name" value="Butyryl-CoA Dehydrogenase, subunit A, domain 2"/>
    <property type="match status" value="1"/>
</dbReference>
<dbReference type="EMBL" id="CP073720">
    <property type="protein sequence ID" value="UWP85318.1"/>
    <property type="molecule type" value="Genomic_DNA"/>
</dbReference>
<evidence type="ECO:0000256" key="5">
    <source>
        <dbReference type="ARBA" id="ARBA00023002"/>
    </source>
</evidence>
<proteinExistence type="inferred from homology"/>
<evidence type="ECO:0000256" key="3">
    <source>
        <dbReference type="ARBA" id="ARBA00022630"/>
    </source>
</evidence>
<dbReference type="InterPro" id="IPR009075">
    <property type="entry name" value="AcylCo_DH/oxidase_C"/>
</dbReference>
<reference evidence="8" key="1">
    <citation type="submission" date="2021-04" db="EMBL/GenBank/DDBJ databases">
        <authorList>
            <person name="Hartkoorn R.C."/>
            <person name="Beaudoing E."/>
            <person name="Hot D."/>
        </authorList>
    </citation>
    <scope>NUCLEOTIDE SEQUENCE</scope>
    <source>
        <strain evidence="8">NRRL B-16292</strain>
    </source>
</reference>
<dbReference type="SUPFAM" id="SSF56645">
    <property type="entry name" value="Acyl-CoA dehydrogenase NM domain-like"/>
    <property type="match status" value="1"/>
</dbReference>
<feature type="domain" description="Acyl-CoA dehydrogenase/oxidase N-terminal" evidence="7">
    <location>
        <begin position="6"/>
        <end position="117"/>
    </location>
</feature>
<evidence type="ECO:0000313" key="8">
    <source>
        <dbReference type="EMBL" id="UWP85318.1"/>
    </source>
</evidence>
<sequence length="374" mass="39909">MDFELTEGQLAVREVAADTLGRHADPQRLAEIEAGTERFDRRLWRELAEAGVLGLGVPEEFGGAGLGFAETALALIEQGRRVCLVPLWETAVLGTLVLARYGTDKQRADWLPRVADGSAVITAALENPGAARPWLPPLTADGSGTAWSVSGQVLSVPYGHVADAVVVPARVGSGAVALFLVASDQTGVRRQSFERTDRGRSADLTFDSAPAQLLGAAPAEDGKDDALDWLLQRAWVGLAAIQLGVSQESVRQTATYLSQREQFGVPLATFQAAAHQAANCHIDTQAMEVTFWNALWRLETGRPAAAAAHVAKWWSADTGDRVARVVQHLHGGIGSDVTYPIHRYMLWSSQLANTLGSAGWHLEQIGAQIAGGTA</sequence>
<feature type="domain" description="Acyl-CoA dehydrogenase/oxidase C-terminal" evidence="6">
    <location>
        <begin position="236"/>
        <end position="369"/>
    </location>
</feature>
<dbReference type="Gene3D" id="1.10.540.10">
    <property type="entry name" value="Acyl-CoA dehydrogenase/oxidase, N-terminal domain"/>
    <property type="match status" value="1"/>
</dbReference>
<dbReference type="Proteomes" id="UP001059617">
    <property type="component" value="Chromosome"/>
</dbReference>
<dbReference type="Pfam" id="PF00441">
    <property type="entry name" value="Acyl-CoA_dh_1"/>
    <property type="match status" value="1"/>
</dbReference>
<dbReference type="PANTHER" id="PTHR43884:SF20">
    <property type="entry name" value="ACYL-COA DEHYDROGENASE FADE28"/>
    <property type="match status" value="1"/>
</dbReference>
<evidence type="ECO:0000256" key="2">
    <source>
        <dbReference type="ARBA" id="ARBA00009347"/>
    </source>
</evidence>
<evidence type="ECO:0000256" key="4">
    <source>
        <dbReference type="ARBA" id="ARBA00022827"/>
    </source>
</evidence>